<name>A0A9N9M059_9HELO</name>
<keyword evidence="1" id="KW-0732">Signal</keyword>
<evidence type="ECO:0008006" key="4">
    <source>
        <dbReference type="Google" id="ProtNLM"/>
    </source>
</evidence>
<dbReference type="Proteomes" id="UP000701801">
    <property type="component" value="Unassembled WGS sequence"/>
</dbReference>
<dbReference type="InterPro" id="IPR024079">
    <property type="entry name" value="MetalloPept_cat_dom_sf"/>
</dbReference>
<dbReference type="AlphaFoldDB" id="A0A9N9M059"/>
<gene>
    <name evidence="2" type="ORF">HYALB_00012727</name>
</gene>
<sequence length="286" mass="31943">MIPFLPFIGLSLLVQAVHSWGYHESCNTIGQQLKDAMQVAFRRAVEAKQEIDREPRDKHIEALLQTLFGGDDKKVLDMIYCSTDRIGEYVDPITKDRGYTDPDRGGIDKPIIGTNRMDNCRSEDRASSEASTRALTINRGVALFKDGKRVPELYPDTIQLCPWYLKKIAGPPPKYNTPDELVKQAADKKSKGLLGKFIAKRNGENATPIDSLFGLEQVLLHELTHTSMAGYSDDTPPNACYGWKDSAKCQLSQNVDNIAYFALAVELVLHRGYTVNKDGTLQPLIK</sequence>
<dbReference type="OrthoDB" id="3518575at2759"/>
<evidence type="ECO:0000313" key="3">
    <source>
        <dbReference type="Proteomes" id="UP000701801"/>
    </source>
</evidence>
<feature type="signal peptide" evidence="1">
    <location>
        <begin position="1"/>
        <end position="19"/>
    </location>
</feature>
<evidence type="ECO:0000313" key="2">
    <source>
        <dbReference type="EMBL" id="CAG8980646.1"/>
    </source>
</evidence>
<dbReference type="EMBL" id="CAJVRM010000403">
    <property type="protein sequence ID" value="CAG8980646.1"/>
    <property type="molecule type" value="Genomic_DNA"/>
</dbReference>
<dbReference type="Gene3D" id="3.40.390.10">
    <property type="entry name" value="Collagenase (Catalytic Domain)"/>
    <property type="match status" value="1"/>
</dbReference>
<accession>A0A9N9M059</accession>
<keyword evidence="3" id="KW-1185">Reference proteome</keyword>
<feature type="chain" id="PRO_5040507888" description="Lysine-specific metallo-endopeptidase domain-containing protein" evidence="1">
    <location>
        <begin position="20"/>
        <end position="286"/>
    </location>
</feature>
<reference evidence="2" key="1">
    <citation type="submission" date="2021-07" db="EMBL/GenBank/DDBJ databases">
        <authorList>
            <person name="Durling M."/>
        </authorList>
    </citation>
    <scope>NUCLEOTIDE SEQUENCE</scope>
</reference>
<proteinExistence type="predicted"/>
<evidence type="ECO:0000256" key="1">
    <source>
        <dbReference type="SAM" id="SignalP"/>
    </source>
</evidence>
<organism evidence="2 3">
    <name type="scientific">Hymenoscyphus albidus</name>
    <dbReference type="NCBI Taxonomy" id="595503"/>
    <lineage>
        <taxon>Eukaryota</taxon>
        <taxon>Fungi</taxon>
        <taxon>Dikarya</taxon>
        <taxon>Ascomycota</taxon>
        <taxon>Pezizomycotina</taxon>
        <taxon>Leotiomycetes</taxon>
        <taxon>Helotiales</taxon>
        <taxon>Helotiaceae</taxon>
        <taxon>Hymenoscyphus</taxon>
    </lineage>
</organism>
<comment type="caution">
    <text evidence="2">The sequence shown here is derived from an EMBL/GenBank/DDBJ whole genome shotgun (WGS) entry which is preliminary data.</text>
</comment>
<dbReference type="GO" id="GO:0008237">
    <property type="term" value="F:metallopeptidase activity"/>
    <property type="evidence" value="ECO:0007669"/>
    <property type="project" value="InterPro"/>
</dbReference>
<protein>
    <recommendedName>
        <fullName evidence="4">Lysine-specific metallo-endopeptidase domain-containing protein</fullName>
    </recommendedName>
</protein>